<dbReference type="GeneID" id="92027982"/>
<gene>
    <name evidence="1" type="ORF">J3D65DRAFT_281229</name>
</gene>
<accession>A0ABR1LY59</accession>
<name>A0ABR1LY59_9PEZI</name>
<dbReference type="EMBL" id="JBBPEH010000004">
    <property type="protein sequence ID" value="KAK7539476.1"/>
    <property type="molecule type" value="Genomic_DNA"/>
</dbReference>
<sequence length="219" mass="24880">MSLRMAAAERWSLRVECHAPKPDCHLEFCRLQTRIACLSGEHEGPPTSNVANLRPEHRNVLRQSTICNGSNRGQRMFARRDGCWCSTCPWKIGNREVGLDGVLALARTKQLIQAVGFARREWETENLVVEDEGRGRKRWDPWVAPDATADAWAIHVCQPHLRSRLSFLPVPSIPQIPCHHQRNHLSFSIAPGRRRLVPQALVVSKHSPLLSPPWPSRHL</sequence>
<comment type="caution">
    <text evidence="1">The sequence shown here is derived from an EMBL/GenBank/DDBJ whole genome shotgun (WGS) entry which is preliminary data.</text>
</comment>
<organism evidence="1 2">
    <name type="scientific">Phyllosticta citribraziliensis</name>
    <dbReference type="NCBI Taxonomy" id="989973"/>
    <lineage>
        <taxon>Eukaryota</taxon>
        <taxon>Fungi</taxon>
        <taxon>Dikarya</taxon>
        <taxon>Ascomycota</taxon>
        <taxon>Pezizomycotina</taxon>
        <taxon>Dothideomycetes</taxon>
        <taxon>Dothideomycetes incertae sedis</taxon>
        <taxon>Botryosphaeriales</taxon>
        <taxon>Phyllostictaceae</taxon>
        <taxon>Phyllosticta</taxon>
    </lineage>
</organism>
<protein>
    <submittedName>
        <fullName evidence="1">Uncharacterized protein</fullName>
    </submittedName>
</protein>
<reference evidence="1 2" key="1">
    <citation type="submission" date="2024-04" db="EMBL/GenBank/DDBJ databases">
        <title>Phyllosticta paracitricarpa is synonymous to the EU quarantine fungus P. citricarpa based on phylogenomic analyses.</title>
        <authorList>
            <consortium name="Lawrence Berkeley National Laboratory"/>
            <person name="Van ingen-buijs V.A."/>
            <person name="Van westerhoven A.C."/>
            <person name="Haridas S."/>
            <person name="Skiadas P."/>
            <person name="Martin F."/>
            <person name="Groenewald J.Z."/>
            <person name="Crous P.W."/>
            <person name="Seidl M.F."/>
        </authorList>
    </citation>
    <scope>NUCLEOTIDE SEQUENCE [LARGE SCALE GENOMIC DNA]</scope>
    <source>
        <strain evidence="1 2">CPC 17464</strain>
    </source>
</reference>
<dbReference type="Proteomes" id="UP001360953">
    <property type="component" value="Unassembled WGS sequence"/>
</dbReference>
<dbReference type="RefSeq" id="XP_066656747.1">
    <property type="nucleotide sequence ID" value="XM_066795076.1"/>
</dbReference>
<evidence type="ECO:0000313" key="2">
    <source>
        <dbReference type="Proteomes" id="UP001360953"/>
    </source>
</evidence>
<keyword evidence="2" id="KW-1185">Reference proteome</keyword>
<proteinExistence type="predicted"/>
<evidence type="ECO:0000313" key="1">
    <source>
        <dbReference type="EMBL" id="KAK7539476.1"/>
    </source>
</evidence>